<protein>
    <submittedName>
        <fullName evidence="2">Ribosome-associated protein</fullName>
    </submittedName>
</protein>
<dbReference type="Pfam" id="PF13275">
    <property type="entry name" value="S4_2"/>
    <property type="match status" value="1"/>
</dbReference>
<evidence type="ECO:0000313" key="3">
    <source>
        <dbReference type="Proteomes" id="UP000198122"/>
    </source>
</evidence>
<dbReference type="AlphaFoldDB" id="A0A212TZ60"/>
<dbReference type="Proteomes" id="UP000198122">
    <property type="component" value="Unassembled WGS sequence"/>
</dbReference>
<reference evidence="2 3" key="1">
    <citation type="submission" date="2017-06" db="EMBL/GenBank/DDBJ databases">
        <authorList>
            <person name="Kim H.J."/>
            <person name="Triplett B.A."/>
        </authorList>
    </citation>
    <scope>NUCLEOTIDE SEQUENCE [LARGE SCALE GENOMIC DNA]</scope>
    <source>
        <strain evidence="2 3">DSM 22179</strain>
    </source>
</reference>
<dbReference type="SUPFAM" id="SSF55174">
    <property type="entry name" value="Alpha-L RNA-binding motif"/>
    <property type="match status" value="1"/>
</dbReference>
<dbReference type="PROSITE" id="PS50889">
    <property type="entry name" value="S4"/>
    <property type="match status" value="1"/>
</dbReference>
<keyword evidence="3" id="KW-1185">Reference proteome</keyword>
<keyword evidence="1" id="KW-0694">RNA-binding</keyword>
<dbReference type="RefSeq" id="WP_200815089.1">
    <property type="nucleotide sequence ID" value="NZ_FYEZ01000002.1"/>
</dbReference>
<dbReference type="EMBL" id="FYEZ01000002">
    <property type="protein sequence ID" value="SNC71297.1"/>
    <property type="molecule type" value="Genomic_DNA"/>
</dbReference>
<dbReference type="GO" id="GO:0003723">
    <property type="term" value="F:RNA binding"/>
    <property type="evidence" value="ECO:0007669"/>
    <property type="project" value="UniProtKB-KW"/>
</dbReference>
<dbReference type="Gene3D" id="3.10.290.10">
    <property type="entry name" value="RNA-binding S4 domain"/>
    <property type="match status" value="1"/>
</dbReference>
<sequence>MTSHDAAPQPADALEVSITDEFITLGQLLKLANVVDDGAIAREVIQAGDVELDGEVCTQRGRKVRPGQVVGTPVGRIVVRAG</sequence>
<dbReference type="InterPro" id="IPR036986">
    <property type="entry name" value="S4_RNA-bd_sf"/>
</dbReference>
<evidence type="ECO:0000313" key="2">
    <source>
        <dbReference type="EMBL" id="SNC71297.1"/>
    </source>
</evidence>
<organism evidence="2 3">
    <name type="scientific">Kytococcus aerolatus</name>
    <dbReference type="NCBI Taxonomy" id="592308"/>
    <lineage>
        <taxon>Bacteria</taxon>
        <taxon>Bacillati</taxon>
        <taxon>Actinomycetota</taxon>
        <taxon>Actinomycetes</taxon>
        <taxon>Micrococcales</taxon>
        <taxon>Kytococcaceae</taxon>
        <taxon>Kytococcus</taxon>
    </lineage>
</organism>
<accession>A0A212TZ60</accession>
<evidence type="ECO:0000256" key="1">
    <source>
        <dbReference type="PROSITE-ProRule" id="PRU00182"/>
    </source>
</evidence>
<proteinExistence type="predicted"/>
<gene>
    <name evidence="2" type="ORF">SAMN05445756_1416</name>
</gene>
<name>A0A212TZ60_9MICO</name>